<evidence type="ECO:0000313" key="1">
    <source>
        <dbReference type="EMBL" id="QRG08764.1"/>
    </source>
</evidence>
<organism evidence="1 2">
    <name type="scientific">Xanthobacter dioxanivorans</name>
    <dbReference type="NCBI Taxonomy" id="2528964"/>
    <lineage>
        <taxon>Bacteria</taxon>
        <taxon>Pseudomonadati</taxon>
        <taxon>Pseudomonadota</taxon>
        <taxon>Alphaproteobacteria</taxon>
        <taxon>Hyphomicrobiales</taxon>
        <taxon>Xanthobacteraceae</taxon>
        <taxon>Xanthobacter</taxon>
    </lineage>
</organism>
<dbReference type="AlphaFoldDB" id="A0A974PSU8"/>
<dbReference type="KEGG" id="xdi:EZH22_11050"/>
<protein>
    <submittedName>
        <fullName evidence="1">Uncharacterized protein</fullName>
    </submittedName>
</protein>
<accession>A0A974PSU8</accession>
<evidence type="ECO:0000313" key="2">
    <source>
        <dbReference type="Proteomes" id="UP000596427"/>
    </source>
</evidence>
<dbReference type="RefSeq" id="WP_203195677.1">
    <property type="nucleotide sequence ID" value="NZ_CP063362.1"/>
</dbReference>
<proteinExistence type="predicted"/>
<gene>
    <name evidence="1" type="ORF">EZH22_11050</name>
</gene>
<keyword evidence="2" id="KW-1185">Reference proteome</keyword>
<name>A0A974PSU8_9HYPH</name>
<dbReference type="EMBL" id="CP063362">
    <property type="protein sequence ID" value="QRG08764.1"/>
    <property type="molecule type" value="Genomic_DNA"/>
</dbReference>
<reference evidence="1 2" key="1">
    <citation type="submission" date="2020-10" db="EMBL/GenBank/DDBJ databases">
        <title>Degradation of 1,4-Dioxane by Xanthobacter sp. YN2, via a Novel Group-2 Soluble Di-Iron Monooxygenase.</title>
        <authorList>
            <person name="Ma F."/>
            <person name="Wang Y."/>
            <person name="Yang J."/>
            <person name="Guo H."/>
            <person name="Su D."/>
            <person name="Yu L."/>
        </authorList>
    </citation>
    <scope>NUCLEOTIDE SEQUENCE [LARGE SCALE GENOMIC DNA]</scope>
    <source>
        <strain evidence="1 2">YN2</strain>
    </source>
</reference>
<sequence length="103" mass="10628">MSHVPFPDGAATAGAGLYRLVVEAEPDPNSLLRLLEPFVIHDVLPHRIDCASTAEACAVELEFTATADLATRLHMRLSTLVCVRDAALAPAAAPIAGALGAAA</sequence>
<dbReference type="Proteomes" id="UP000596427">
    <property type="component" value="Chromosome"/>
</dbReference>